<feature type="binding site" evidence="15">
    <location>
        <begin position="260"/>
        <end position="261"/>
    </location>
    <ligand>
        <name>substrate</name>
    </ligand>
</feature>
<feature type="binding site" evidence="16">
    <location>
        <position position="260"/>
    </location>
    <ligand>
        <name>NAD(+)</name>
        <dbReference type="ChEBI" id="CHEBI:57540"/>
    </ligand>
</feature>
<evidence type="ECO:0000256" key="15">
    <source>
        <dbReference type="PIRSR" id="PIRSR000114-2"/>
    </source>
</evidence>
<evidence type="ECO:0000256" key="10">
    <source>
        <dbReference type="ARBA" id="ARBA00066687"/>
    </source>
</evidence>
<dbReference type="GO" id="GO:0047952">
    <property type="term" value="F:glycerol-3-phosphate dehydrogenase [NAD(P)+] activity"/>
    <property type="evidence" value="ECO:0007669"/>
    <property type="project" value="UniProtKB-UniRule"/>
</dbReference>
<evidence type="ECO:0000256" key="6">
    <source>
        <dbReference type="ARBA" id="ARBA00023098"/>
    </source>
</evidence>
<comment type="similarity">
    <text evidence="1 13 17">Belongs to the NAD-dependent glycerol-3-phosphate dehydrogenase family.</text>
</comment>
<evidence type="ECO:0000256" key="5">
    <source>
        <dbReference type="ARBA" id="ARBA00023027"/>
    </source>
</evidence>
<dbReference type="PROSITE" id="PS00957">
    <property type="entry name" value="NAD_G3PDH"/>
    <property type="match status" value="1"/>
</dbReference>
<feature type="binding site" evidence="13">
    <location>
        <position position="141"/>
    </location>
    <ligand>
        <name>sn-glycerol 3-phosphate</name>
        <dbReference type="ChEBI" id="CHEBI:57597"/>
    </ligand>
</feature>
<feature type="binding site" evidence="13">
    <location>
        <position position="284"/>
    </location>
    <ligand>
        <name>NADPH</name>
        <dbReference type="ChEBI" id="CHEBI:57783"/>
    </ligand>
</feature>
<feature type="binding site" evidence="13">
    <location>
        <position position="16"/>
    </location>
    <ligand>
        <name>NADPH</name>
        <dbReference type="ChEBI" id="CHEBI:57783"/>
    </ligand>
</feature>
<dbReference type="InterPro" id="IPR036291">
    <property type="entry name" value="NAD(P)-bd_dom_sf"/>
</dbReference>
<keyword evidence="7 13" id="KW-0594">Phospholipid biosynthesis</keyword>
<feature type="binding site" evidence="13">
    <location>
        <position position="111"/>
    </location>
    <ligand>
        <name>sn-glycerol 3-phosphate</name>
        <dbReference type="ChEBI" id="CHEBI:57597"/>
    </ligand>
</feature>
<dbReference type="InterPro" id="IPR006168">
    <property type="entry name" value="G3P_DH_NAD-dep"/>
</dbReference>
<evidence type="ECO:0000256" key="8">
    <source>
        <dbReference type="ARBA" id="ARBA00023264"/>
    </source>
</evidence>
<keyword evidence="13" id="KW-0963">Cytoplasm</keyword>
<evidence type="ECO:0000259" key="18">
    <source>
        <dbReference type="Pfam" id="PF01210"/>
    </source>
</evidence>
<keyword evidence="21" id="KW-1185">Reference proteome</keyword>
<organism evidence="20 21">
    <name type="scientific">Desulfosalsimonas propionicica</name>
    <dbReference type="NCBI Taxonomy" id="332175"/>
    <lineage>
        <taxon>Bacteria</taxon>
        <taxon>Pseudomonadati</taxon>
        <taxon>Thermodesulfobacteriota</taxon>
        <taxon>Desulfobacteria</taxon>
        <taxon>Desulfobacterales</taxon>
        <taxon>Desulfosalsimonadaceae</taxon>
        <taxon>Desulfosalsimonas</taxon>
    </lineage>
</organism>
<reference evidence="20 21" key="1">
    <citation type="submission" date="2020-07" db="EMBL/GenBank/DDBJ databases">
        <title>Genomic Encyclopedia of Type Strains, Phase IV (KMG-IV): sequencing the most valuable type-strain genomes for metagenomic binning, comparative biology and taxonomic classification.</title>
        <authorList>
            <person name="Goeker M."/>
        </authorList>
    </citation>
    <scope>NUCLEOTIDE SEQUENCE [LARGE SCALE GENOMIC DNA]</scope>
    <source>
        <strain evidence="20 21">DSM 17721</strain>
    </source>
</reference>
<dbReference type="HAMAP" id="MF_00394">
    <property type="entry name" value="NAD_Glyc3P_dehydrog"/>
    <property type="match status" value="1"/>
</dbReference>
<dbReference type="FunFam" id="3.40.50.720:FF:000019">
    <property type="entry name" value="Glycerol-3-phosphate dehydrogenase [NAD(P)+]"/>
    <property type="match status" value="1"/>
</dbReference>
<feature type="domain" description="Glycerol-3-phosphate dehydrogenase NAD-dependent C-terminal" evidence="19">
    <location>
        <begin position="185"/>
        <end position="325"/>
    </location>
</feature>
<comment type="caution">
    <text evidence="13">Lacks conserved residue(s) required for the propagation of feature annotation.</text>
</comment>
<evidence type="ECO:0000256" key="1">
    <source>
        <dbReference type="ARBA" id="ARBA00011009"/>
    </source>
</evidence>
<evidence type="ECO:0000313" key="20">
    <source>
        <dbReference type="EMBL" id="MBA2882495.1"/>
    </source>
</evidence>
<comment type="function">
    <text evidence="13">Catalyzes the reduction of the glycolytic intermediate dihydroxyacetone phosphate (DHAP) to sn-glycerol 3-phosphate (G3P), the key precursor for phospholipid synthesis.</text>
</comment>
<feature type="domain" description="Glycerol-3-phosphate dehydrogenase NAD-dependent N-terminal" evidence="18">
    <location>
        <begin position="8"/>
        <end position="165"/>
    </location>
</feature>
<proteinExistence type="inferred from homology"/>
<accession>A0A7W0CB53</accession>
<dbReference type="PANTHER" id="PTHR11728:SF1">
    <property type="entry name" value="GLYCEROL-3-PHOSPHATE DEHYDROGENASE [NAD(+)] 2, CHLOROPLASTIC"/>
    <property type="match status" value="1"/>
</dbReference>
<dbReference type="PANTHER" id="PTHR11728">
    <property type="entry name" value="GLYCEROL-3-PHOSPHATE DEHYDROGENASE"/>
    <property type="match status" value="1"/>
</dbReference>
<dbReference type="GO" id="GO:0051287">
    <property type="term" value="F:NAD binding"/>
    <property type="evidence" value="ECO:0007669"/>
    <property type="project" value="InterPro"/>
</dbReference>
<evidence type="ECO:0000256" key="11">
    <source>
        <dbReference type="ARBA" id="ARBA00069372"/>
    </source>
</evidence>
<dbReference type="EC" id="1.1.1.94" evidence="10 13"/>
<feature type="binding site" evidence="13">
    <location>
        <position position="249"/>
    </location>
    <ligand>
        <name>sn-glycerol 3-phosphate</name>
        <dbReference type="ChEBI" id="CHEBI:57597"/>
    </ligand>
</feature>
<dbReference type="PRINTS" id="PR00077">
    <property type="entry name" value="GPDHDRGNASE"/>
</dbReference>
<evidence type="ECO:0000313" key="21">
    <source>
        <dbReference type="Proteomes" id="UP000525298"/>
    </source>
</evidence>
<dbReference type="UniPathway" id="UPA00940"/>
<feature type="binding site" evidence="13">
    <location>
        <position position="260"/>
    </location>
    <ligand>
        <name>sn-glycerol 3-phosphate</name>
        <dbReference type="ChEBI" id="CHEBI:57597"/>
    </ligand>
</feature>
<evidence type="ECO:0000256" key="12">
    <source>
        <dbReference type="ARBA" id="ARBA00080511"/>
    </source>
</evidence>
<dbReference type="Gene3D" id="3.40.50.720">
    <property type="entry name" value="NAD(P)-binding Rossmann-like Domain"/>
    <property type="match status" value="1"/>
</dbReference>
<dbReference type="AlphaFoldDB" id="A0A7W0CB53"/>
<feature type="active site" description="Proton acceptor" evidence="13 14">
    <location>
        <position position="196"/>
    </location>
</feature>
<dbReference type="EMBL" id="JACDUS010000010">
    <property type="protein sequence ID" value="MBA2882495.1"/>
    <property type="molecule type" value="Genomic_DNA"/>
</dbReference>
<evidence type="ECO:0000256" key="17">
    <source>
        <dbReference type="RuleBase" id="RU000437"/>
    </source>
</evidence>
<feature type="binding site" evidence="13">
    <location>
        <position position="111"/>
    </location>
    <ligand>
        <name>NADPH</name>
        <dbReference type="ChEBI" id="CHEBI:57783"/>
    </ligand>
</feature>
<evidence type="ECO:0000256" key="7">
    <source>
        <dbReference type="ARBA" id="ARBA00023209"/>
    </source>
</evidence>
<sequence>MNDAENVKIGIVGAGSWGTAIAGMLGEKGYKLDLWAWEPEVCASITEKRENDLFLPGVRLSENIRVSNDLDSVTGGKDLVVFVVPSHVMREVAARAAQSLAADTVLVSAAKGIENKTHLTMTGVLAEVLPEHKDRVAVVSGPSFAAEVARGLPTVVAAAAPDPEVAAFLQQVFSTPFFRVYTNTDVMGVQLGGAVKNVIAIASGIVDGLELGLNSRAALITRGLTEIRRLGLKLGANAHTFAGLSGVGDLVLTCTGALSRNHTVGKMIGQGKSLDEILSSMSMVAEGVRTARSVYNLSNKINVEMPIAHSVYQVLYESLKPGEAVYQLMTRTLKSELEDVE</sequence>
<evidence type="ECO:0000256" key="3">
    <source>
        <dbReference type="ARBA" id="ARBA00022857"/>
    </source>
</evidence>
<evidence type="ECO:0000256" key="16">
    <source>
        <dbReference type="PIRSR" id="PIRSR000114-3"/>
    </source>
</evidence>
<keyword evidence="5 13" id="KW-0520">NAD</keyword>
<dbReference type="InterPro" id="IPR011128">
    <property type="entry name" value="G3P_DH_NAD-dep_N"/>
</dbReference>
<dbReference type="GO" id="GO:0005829">
    <property type="term" value="C:cytosol"/>
    <property type="evidence" value="ECO:0007669"/>
    <property type="project" value="TreeGrafter"/>
</dbReference>
<dbReference type="InterPro" id="IPR006109">
    <property type="entry name" value="G3P_DH_NAD-dep_C"/>
</dbReference>
<keyword evidence="3 13" id="KW-0521">NADP</keyword>
<feature type="binding site" evidence="13">
    <location>
        <position position="261"/>
    </location>
    <ligand>
        <name>sn-glycerol 3-phosphate</name>
        <dbReference type="ChEBI" id="CHEBI:57597"/>
    </ligand>
</feature>
<evidence type="ECO:0000259" key="19">
    <source>
        <dbReference type="Pfam" id="PF07479"/>
    </source>
</evidence>
<dbReference type="NCBIfam" id="NF000942">
    <property type="entry name" value="PRK00094.1-4"/>
    <property type="match status" value="1"/>
</dbReference>
<evidence type="ECO:0000256" key="9">
    <source>
        <dbReference type="ARBA" id="ARBA00052716"/>
    </source>
</evidence>
<name>A0A7W0CB53_9BACT</name>
<comment type="pathway">
    <text evidence="13">Membrane lipid metabolism; glycerophospholipid metabolism.</text>
</comment>
<feature type="binding site" evidence="13">
    <location>
        <position position="259"/>
    </location>
    <ligand>
        <name>sn-glycerol 3-phosphate</name>
        <dbReference type="ChEBI" id="CHEBI:57597"/>
    </ligand>
</feature>
<comment type="catalytic activity">
    <reaction evidence="13">
        <text>sn-glycerol 3-phosphate + NAD(+) = dihydroxyacetone phosphate + NADH + H(+)</text>
        <dbReference type="Rhea" id="RHEA:11092"/>
        <dbReference type="ChEBI" id="CHEBI:15378"/>
        <dbReference type="ChEBI" id="CHEBI:57540"/>
        <dbReference type="ChEBI" id="CHEBI:57597"/>
        <dbReference type="ChEBI" id="CHEBI:57642"/>
        <dbReference type="ChEBI" id="CHEBI:57945"/>
        <dbReference type="EC" id="1.1.1.94"/>
    </reaction>
</comment>
<evidence type="ECO:0000256" key="14">
    <source>
        <dbReference type="PIRSR" id="PIRSR000114-1"/>
    </source>
</evidence>
<dbReference type="Pfam" id="PF07479">
    <property type="entry name" value="NAD_Gly3P_dh_C"/>
    <property type="match status" value="1"/>
</dbReference>
<evidence type="ECO:0000256" key="4">
    <source>
        <dbReference type="ARBA" id="ARBA00023002"/>
    </source>
</evidence>
<evidence type="ECO:0000256" key="2">
    <source>
        <dbReference type="ARBA" id="ARBA00022516"/>
    </source>
</evidence>
<dbReference type="NCBIfam" id="NF000940">
    <property type="entry name" value="PRK00094.1-2"/>
    <property type="match status" value="1"/>
</dbReference>
<gene>
    <name evidence="13" type="primary">gpsA</name>
    <name evidence="20" type="ORF">HNR65_002847</name>
</gene>
<dbReference type="GO" id="GO:0046168">
    <property type="term" value="P:glycerol-3-phosphate catabolic process"/>
    <property type="evidence" value="ECO:0007669"/>
    <property type="project" value="InterPro"/>
</dbReference>
<feature type="binding site" evidence="13">
    <location>
        <position position="143"/>
    </location>
    <ligand>
        <name>sn-glycerol 3-phosphate</name>
        <dbReference type="ChEBI" id="CHEBI:57597"/>
    </ligand>
</feature>
<evidence type="ECO:0000256" key="13">
    <source>
        <dbReference type="HAMAP-Rule" id="MF_00394"/>
    </source>
</evidence>
<dbReference type="SUPFAM" id="SSF48179">
    <property type="entry name" value="6-phosphogluconate dehydrogenase C-terminal domain-like"/>
    <property type="match status" value="1"/>
</dbReference>
<dbReference type="InterPro" id="IPR013328">
    <property type="entry name" value="6PGD_dom2"/>
</dbReference>
<keyword evidence="13" id="KW-0547">Nucleotide-binding</keyword>
<feature type="binding site" evidence="16">
    <location>
        <begin position="13"/>
        <end position="18"/>
    </location>
    <ligand>
        <name>NAD(+)</name>
        <dbReference type="ChEBI" id="CHEBI:57540"/>
    </ligand>
</feature>
<feature type="binding site" evidence="13">
    <location>
        <position position="145"/>
    </location>
    <ligand>
        <name>NADPH</name>
        <dbReference type="ChEBI" id="CHEBI:57783"/>
    </ligand>
</feature>
<dbReference type="GO" id="GO:0046167">
    <property type="term" value="P:glycerol-3-phosphate biosynthetic process"/>
    <property type="evidence" value="ECO:0007669"/>
    <property type="project" value="UniProtKB-UniRule"/>
</dbReference>
<feature type="binding site" evidence="15">
    <location>
        <position position="111"/>
    </location>
    <ligand>
        <name>substrate</name>
    </ligand>
</feature>
<feature type="binding site" evidence="13">
    <location>
        <position position="260"/>
    </location>
    <ligand>
        <name>NADPH</name>
        <dbReference type="ChEBI" id="CHEBI:57783"/>
    </ligand>
</feature>
<feature type="binding site" evidence="13">
    <location>
        <position position="196"/>
    </location>
    <ligand>
        <name>sn-glycerol 3-phosphate</name>
        <dbReference type="ChEBI" id="CHEBI:57597"/>
    </ligand>
</feature>
<dbReference type="FunFam" id="1.10.1040.10:FF:000001">
    <property type="entry name" value="Glycerol-3-phosphate dehydrogenase [NAD(P)+]"/>
    <property type="match status" value="1"/>
</dbReference>
<dbReference type="GO" id="GO:0008654">
    <property type="term" value="P:phospholipid biosynthetic process"/>
    <property type="evidence" value="ECO:0007669"/>
    <property type="project" value="UniProtKB-KW"/>
</dbReference>
<keyword evidence="4 13" id="KW-0560">Oxidoreductase</keyword>
<feature type="binding site" evidence="13">
    <location>
        <position position="17"/>
    </location>
    <ligand>
        <name>NADPH</name>
        <dbReference type="ChEBI" id="CHEBI:57783"/>
    </ligand>
</feature>
<dbReference type="PIRSF" id="PIRSF000114">
    <property type="entry name" value="Glycerol-3-P_dh"/>
    <property type="match status" value="1"/>
</dbReference>
<keyword evidence="8 13" id="KW-1208">Phospholipid metabolism</keyword>
<dbReference type="InterPro" id="IPR008927">
    <property type="entry name" value="6-PGluconate_DH-like_C_sf"/>
</dbReference>
<comment type="subcellular location">
    <subcellularLocation>
        <location evidence="13">Cytoplasm</location>
    </subcellularLocation>
</comment>
<dbReference type="SUPFAM" id="SSF51735">
    <property type="entry name" value="NAD(P)-binding Rossmann-fold domains"/>
    <property type="match status" value="1"/>
</dbReference>
<dbReference type="RefSeq" id="WP_181552130.1">
    <property type="nucleotide sequence ID" value="NZ_JACDUS010000010.1"/>
</dbReference>
<comment type="caution">
    <text evidence="20">The sequence shown here is derived from an EMBL/GenBank/DDBJ whole genome shotgun (WGS) entry which is preliminary data.</text>
</comment>
<feature type="binding site" evidence="16">
    <location>
        <position position="145"/>
    </location>
    <ligand>
        <name>NAD(+)</name>
        <dbReference type="ChEBI" id="CHEBI:57540"/>
    </ligand>
</feature>
<dbReference type="GO" id="GO:0006650">
    <property type="term" value="P:glycerophospholipid metabolic process"/>
    <property type="evidence" value="ECO:0007669"/>
    <property type="project" value="UniProtKB-UniRule"/>
</dbReference>
<keyword evidence="6 13" id="KW-0443">Lipid metabolism</keyword>
<dbReference type="Pfam" id="PF01210">
    <property type="entry name" value="NAD_Gly3P_dh_N"/>
    <property type="match status" value="1"/>
</dbReference>
<dbReference type="GO" id="GO:0005975">
    <property type="term" value="P:carbohydrate metabolic process"/>
    <property type="evidence" value="ECO:0007669"/>
    <property type="project" value="InterPro"/>
</dbReference>
<protein>
    <recommendedName>
        <fullName evidence="11 13">Glycerol-3-phosphate dehydrogenase [NAD(P)+]</fullName>
        <ecNumber evidence="10 13">1.1.1.94</ecNumber>
    </recommendedName>
    <alternativeName>
        <fullName evidence="13">NAD(P)(+)-dependent glycerol-3-phosphate dehydrogenase</fullName>
    </alternativeName>
    <alternativeName>
        <fullName evidence="12 13">NAD(P)H-dependent dihydroxyacetone-phosphate reductase</fullName>
    </alternativeName>
</protein>
<feature type="binding site" evidence="13">
    <location>
        <position position="286"/>
    </location>
    <ligand>
        <name>NADPH</name>
        <dbReference type="ChEBI" id="CHEBI:57783"/>
    </ligand>
</feature>
<comment type="catalytic activity">
    <reaction evidence="9">
        <text>sn-glycerol 3-phosphate + NADP(+) = dihydroxyacetone phosphate + NADPH + H(+)</text>
        <dbReference type="Rhea" id="RHEA:11096"/>
        <dbReference type="ChEBI" id="CHEBI:15378"/>
        <dbReference type="ChEBI" id="CHEBI:57597"/>
        <dbReference type="ChEBI" id="CHEBI:57642"/>
        <dbReference type="ChEBI" id="CHEBI:57783"/>
        <dbReference type="ChEBI" id="CHEBI:58349"/>
        <dbReference type="EC" id="1.1.1.94"/>
    </reaction>
    <physiologicalReaction direction="right-to-left" evidence="9">
        <dbReference type="Rhea" id="RHEA:11098"/>
    </physiologicalReaction>
</comment>
<dbReference type="Gene3D" id="1.10.1040.10">
    <property type="entry name" value="N-(1-d-carboxylethyl)-l-norvaline Dehydrogenase, domain 2"/>
    <property type="match status" value="1"/>
</dbReference>
<keyword evidence="2 13" id="KW-0444">Lipid biosynthesis</keyword>
<dbReference type="Proteomes" id="UP000525298">
    <property type="component" value="Unassembled WGS sequence"/>
</dbReference>